<keyword evidence="2" id="KW-1185">Reference proteome</keyword>
<protein>
    <submittedName>
        <fullName evidence="1">Uncharacterized protein</fullName>
    </submittedName>
</protein>
<proteinExistence type="predicted"/>
<evidence type="ECO:0000313" key="1">
    <source>
        <dbReference type="EMBL" id="KAJ4323650.1"/>
    </source>
</evidence>
<reference evidence="1" key="1">
    <citation type="submission" date="2022-10" db="EMBL/GenBank/DDBJ databases">
        <title>Tapping the CABI collections for fungal endophytes: first genome assemblies for Collariella, Neodidymelliopsis, Ascochyta clinopodiicola, Didymella pomorum, Didymosphaeria variabile, Neocosmospora piperis and Neocucurbitaria cava.</title>
        <authorList>
            <person name="Hill R."/>
        </authorList>
    </citation>
    <scope>NUCLEOTIDE SEQUENCE</scope>
    <source>
        <strain evidence="1">IMI 366586</strain>
    </source>
</reference>
<gene>
    <name evidence="1" type="ORF">N0V84_004258</name>
</gene>
<organism evidence="1 2">
    <name type="scientific">Fusarium piperis</name>
    <dbReference type="NCBI Taxonomy" id="1435070"/>
    <lineage>
        <taxon>Eukaryota</taxon>
        <taxon>Fungi</taxon>
        <taxon>Dikarya</taxon>
        <taxon>Ascomycota</taxon>
        <taxon>Pezizomycotina</taxon>
        <taxon>Sordariomycetes</taxon>
        <taxon>Hypocreomycetidae</taxon>
        <taxon>Hypocreales</taxon>
        <taxon>Nectriaceae</taxon>
        <taxon>Fusarium</taxon>
        <taxon>Fusarium solani species complex</taxon>
    </lineage>
</organism>
<sequence>MATSPLRAPLIEDIIYHVGLCLLPEPWEKPPSPAEHGYFKMDMACLRRLTYLSRATKRLLEPLLYRFVFLATWSEVVQFYIDLVQRPWIREYVRHMACVTNRRSSMDIYDIRANLMLKRTLNERIGGRENKLSLMKQGAAWEPYVQACSETRTKKTPEERLGQDLNMDRDVDYMIRSILLTTTKLKTLVWTIDEPGMKGRTVDQVLKQAFWSGHVPLPDLEVMTLKPWPGCHLEGFPWQEGFWKNLRRLVLHDTDFDDDFWHILVLGLGPQGVMPAEEFIVRRRPKVAYLNIMGDESMGRLLRAHMTGLSRTFEKLKLLEISFGYFQRRNERGSSMLDAFLRCAGAPERLRLTGHPPPLEALARGTVHSRLKSIQVEEWKDEEDLGQDEMRQNIEEWWRNHSAVVPNLEEFVVQRIEEGKVYVKKP</sequence>
<dbReference type="OrthoDB" id="5058708at2759"/>
<comment type="caution">
    <text evidence="1">The sequence shown here is derived from an EMBL/GenBank/DDBJ whole genome shotgun (WGS) entry which is preliminary data.</text>
</comment>
<dbReference type="Proteomes" id="UP001140502">
    <property type="component" value="Unassembled WGS sequence"/>
</dbReference>
<evidence type="ECO:0000313" key="2">
    <source>
        <dbReference type="Proteomes" id="UP001140502"/>
    </source>
</evidence>
<accession>A0A9W8WFX0</accession>
<dbReference type="EMBL" id="JAPEUR010000068">
    <property type="protein sequence ID" value="KAJ4323650.1"/>
    <property type="molecule type" value="Genomic_DNA"/>
</dbReference>
<name>A0A9W8WFX0_9HYPO</name>
<dbReference type="AlphaFoldDB" id="A0A9W8WFX0"/>